<dbReference type="Gene3D" id="3.40.430.10">
    <property type="entry name" value="Dihydrofolate Reductase, subunit A"/>
    <property type="match status" value="1"/>
</dbReference>
<keyword evidence="6 13" id="KW-0686">Riboflavin biosynthesis</keyword>
<evidence type="ECO:0000256" key="3">
    <source>
        <dbReference type="ARBA" id="ARBA00004910"/>
    </source>
</evidence>
<dbReference type="Pfam" id="PF01872">
    <property type="entry name" value="RibD_C"/>
    <property type="match status" value="1"/>
</dbReference>
<dbReference type="InterPro" id="IPR011549">
    <property type="entry name" value="RibD_C"/>
</dbReference>
<dbReference type="PANTHER" id="PTHR38011:SF7">
    <property type="entry name" value="2,5-DIAMINO-6-RIBOSYLAMINO-4(3H)-PYRIMIDINONE 5'-PHOSPHATE REDUCTASE"/>
    <property type="match status" value="1"/>
</dbReference>
<dbReference type="InterPro" id="IPR002125">
    <property type="entry name" value="CMP_dCMP_dom"/>
</dbReference>
<dbReference type="CDD" id="cd01284">
    <property type="entry name" value="Riboflavin_deaminase-reductase"/>
    <property type="match status" value="1"/>
</dbReference>
<feature type="binding site" evidence="15">
    <location>
        <position position="219"/>
    </location>
    <ligand>
        <name>substrate</name>
    </ligand>
</feature>
<dbReference type="NCBIfam" id="TIGR00227">
    <property type="entry name" value="ribD_Cterm"/>
    <property type="match status" value="1"/>
</dbReference>
<feature type="binding site" evidence="15">
    <location>
        <position position="211"/>
    </location>
    <ligand>
        <name>NADP(+)</name>
        <dbReference type="ChEBI" id="CHEBI:58349"/>
    </ligand>
</feature>
<feature type="domain" description="CMP/dCMP-type deaminase" evidence="17">
    <location>
        <begin position="9"/>
        <end position="138"/>
    </location>
</feature>
<dbReference type="Gene3D" id="3.40.140.10">
    <property type="entry name" value="Cytidine Deaminase, domain 2"/>
    <property type="match status" value="1"/>
</dbReference>
<feature type="binding site" evidence="16">
    <location>
        <position position="60"/>
    </location>
    <ligand>
        <name>Zn(2+)</name>
        <dbReference type="ChEBI" id="CHEBI:29105"/>
        <note>catalytic</note>
    </ligand>
</feature>
<dbReference type="GO" id="GO:0008270">
    <property type="term" value="F:zinc ion binding"/>
    <property type="evidence" value="ECO:0007669"/>
    <property type="project" value="InterPro"/>
</dbReference>
<sequence>MSATSPYTPADHAYMARALQLAQSPGVLNTTTPNPRVGCVLVREGRIIGEGYTLPAGQNHAEIQALLAARGQHGEAAAAGATAYVTLEPCSHHGRTPPCADALIAAGVARVVAAMQDPNPQVAGQGLARLQAAGIETCCGLMAAEAREINIGFVARMTRGRPWLRLKLAASLDGRTALNNGASQWITGPASRADGHRWRARACAILTGIGTVLEDDPQLTVRLDEQEGRPRQPLKVIVDSRLATPPTARLFDGASPVLIACAGSTTDGQAAALRARGAEIVAVPGERGQVDLAALCGELAQRGINEIHAEAGHRLSGALLRAGLADELLLYYAPTLLGDSARGMFALGELTALADRRDLQMMDVRRLGDDIRILARPR</sequence>
<evidence type="ECO:0000256" key="11">
    <source>
        <dbReference type="ARBA" id="ARBA00023002"/>
    </source>
</evidence>
<dbReference type="PROSITE" id="PS51747">
    <property type="entry name" value="CYT_DCMP_DEAMINASES_2"/>
    <property type="match status" value="1"/>
</dbReference>
<keyword evidence="10 13" id="KW-0521">NADP</keyword>
<dbReference type="EC" id="1.1.1.193" evidence="13"/>
<comment type="similarity">
    <text evidence="4 13">In the N-terminal section; belongs to the cytidine and deoxycytidylate deaminase family.</text>
</comment>
<accession>A0A7Z7HQV9</accession>
<organism evidence="18 19">
    <name type="scientific">Sterolibacterium denitrificans</name>
    <dbReference type="NCBI Taxonomy" id="157592"/>
    <lineage>
        <taxon>Bacteria</taxon>
        <taxon>Pseudomonadati</taxon>
        <taxon>Pseudomonadota</taxon>
        <taxon>Betaproteobacteria</taxon>
        <taxon>Nitrosomonadales</taxon>
        <taxon>Sterolibacteriaceae</taxon>
        <taxon>Sterolibacterium</taxon>
    </lineage>
</organism>
<feature type="binding site" evidence="16">
    <location>
        <position position="99"/>
    </location>
    <ligand>
        <name>Zn(2+)</name>
        <dbReference type="ChEBI" id="CHEBI:29105"/>
        <note>catalytic</note>
    </ligand>
</feature>
<gene>
    <name evidence="18" type="primary">ribD</name>
    <name evidence="18" type="ORF">SDENCHOL_10965</name>
</gene>
<feature type="binding site" evidence="15">
    <location>
        <position position="169"/>
    </location>
    <ligand>
        <name>NADP(+)</name>
        <dbReference type="ChEBI" id="CHEBI:58349"/>
    </ligand>
</feature>
<dbReference type="FunFam" id="3.40.140.10:FF:000025">
    <property type="entry name" value="Riboflavin biosynthesis protein RibD"/>
    <property type="match status" value="1"/>
</dbReference>
<proteinExistence type="inferred from homology"/>
<dbReference type="InterPro" id="IPR050765">
    <property type="entry name" value="Riboflavin_Biosynth_HTPR"/>
</dbReference>
<comment type="cofactor">
    <cofactor evidence="13 16">
        <name>Zn(2+)</name>
        <dbReference type="ChEBI" id="CHEBI:29105"/>
    </cofactor>
    <text evidence="13 16">Binds 1 zinc ion.</text>
</comment>
<feature type="binding site" evidence="15">
    <location>
        <position position="240"/>
    </location>
    <ligand>
        <name>NADP(+)</name>
        <dbReference type="ChEBI" id="CHEBI:58349"/>
    </ligand>
</feature>
<feature type="binding site" evidence="15">
    <location>
        <begin position="312"/>
        <end position="318"/>
    </location>
    <ligand>
        <name>NADP(+)</name>
        <dbReference type="ChEBI" id="CHEBI:58349"/>
    </ligand>
</feature>
<dbReference type="GO" id="GO:0050661">
    <property type="term" value="F:NADP binding"/>
    <property type="evidence" value="ECO:0007669"/>
    <property type="project" value="InterPro"/>
</dbReference>
<evidence type="ECO:0000256" key="12">
    <source>
        <dbReference type="ARBA" id="ARBA00023268"/>
    </source>
</evidence>
<dbReference type="GO" id="GO:0009231">
    <property type="term" value="P:riboflavin biosynthetic process"/>
    <property type="evidence" value="ECO:0007669"/>
    <property type="project" value="UniProtKB-UniPathway"/>
</dbReference>
<dbReference type="PANTHER" id="PTHR38011">
    <property type="entry name" value="DIHYDROFOLATE REDUCTASE FAMILY PROTEIN (AFU_ORTHOLOGUE AFUA_8G06820)"/>
    <property type="match status" value="1"/>
</dbReference>
<dbReference type="EC" id="3.5.4.26" evidence="13"/>
<dbReference type="UniPathway" id="UPA00275">
    <property type="reaction ID" value="UER00401"/>
</dbReference>
<reference evidence="18" key="1">
    <citation type="submission" date="2017-03" db="EMBL/GenBank/DDBJ databases">
        <authorList>
            <consortium name="AG Boll"/>
        </authorList>
    </citation>
    <scope>NUCLEOTIDE SEQUENCE [LARGE SCALE GENOMIC DNA]</scope>
    <source>
        <strain evidence="18">Chol</strain>
    </source>
</reference>
<dbReference type="EMBL" id="LT837803">
    <property type="protein sequence ID" value="SMB23994.1"/>
    <property type="molecule type" value="Genomic_DNA"/>
</dbReference>
<evidence type="ECO:0000256" key="8">
    <source>
        <dbReference type="ARBA" id="ARBA00022801"/>
    </source>
</evidence>
<evidence type="ECO:0000256" key="1">
    <source>
        <dbReference type="ARBA" id="ARBA00002151"/>
    </source>
</evidence>
<keyword evidence="11 13" id="KW-0560">Oxidoreductase</keyword>
<feature type="binding site" evidence="15">
    <location>
        <position position="222"/>
    </location>
    <ligand>
        <name>substrate</name>
    </ligand>
</feature>
<feature type="binding site" evidence="15">
    <location>
        <position position="215"/>
    </location>
    <ligand>
        <name>NADP(+)</name>
        <dbReference type="ChEBI" id="CHEBI:58349"/>
    </ligand>
</feature>
<evidence type="ECO:0000256" key="7">
    <source>
        <dbReference type="ARBA" id="ARBA00022723"/>
    </source>
</evidence>
<dbReference type="GO" id="GO:0008835">
    <property type="term" value="F:diaminohydroxyphosphoribosylaminopyrimidine deaminase activity"/>
    <property type="evidence" value="ECO:0007669"/>
    <property type="project" value="UniProtKB-EC"/>
</dbReference>
<keyword evidence="7 13" id="KW-0479">Metal-binding</keyword>
<evidence type="ECO:0000256" key="6">
    <source>
        <dbReference type="ARBA" id="ARBA00022619"/>
    </source>
</evidence>
<evidence type="ECO:0000256" key="5">
    <source>
        <dbReference type="ARBA" id="ARBA00007417"/>
    </source>
</evidence>
<comment type="catalytic activity">
    <reaction evidence="13">
        <text>2,5-diamino-6-hydroxy-4-(5-phosphoribosylamino)-pyrimidine + H2O + H(+) = 5-amino-6-(5-phospho-D-ribosylamino)uracil + NH4(+)</text>
        <dbReference type="Rhea" id="RHEA:21868"/>
        <dbReference type="ChEBI" id="CHEBI:15377"/>
        <dbReference type="ChEBI" id="CHEBI:15378"/>
        <dbReference type="ChEBI" id="CHEBI:28938"/>
        <dbReference type="ChEBI" id="CHEBI:58453"/>
        <dbReference type="ChEBI" id="CHEBI:58614"/>
        <dbReference type="EC" id="3.5.4.26"/>
    </reaction>
</comment>
<keyword evidence="12" id="KW-0511">Multifunctional enzyme</keyword>
<evidence type="ECO:0000256" key="14">
    <source>
        <dbReference type="PIRSR" id="PIRSR006769-1"/>
    </source>
</evidence>
<comment type="function">
    <text evidence="1 13">Converts 2,5-diamino-6-(ribosylamino)-4(3h)-pyrimidinone 5'-phosphate into 5-amino-6-(ribosylamino)-2,4(1h,3h)-pyrimidinedione 5'-phosphate.</text>
</comment>
<dbReference type="RefSeq" id="WP_197706847.1">
    <property type="nucleotide sequence ID" value="NZ_LT837803.1"/>
</dbReference>
<comment type="pathway">
    <text evidence="3 13">Cofactor biosynthesis; riboflavin biosynthesis; 5-amino-6-(D-ribitylamino)uracil from GTP: step 3/4.</text>
</comment>
<feature type="binding site" evidence="15">
    <location>
        <position position="310"/>
    </location>
    <ligand>
        <name>substrate</name>
    </ligand>
</feature>
<feature type="binding site" evidence="15">
    <location>
        <position position="185"/>
    </location>
    <ligand>
        <name>NADP(+)</name>
        <dbReference type="ChEBI" id="CHEBI:58349"/>
    </ligand>
</feature>
<dbReference type="SUPFAM" id="SSF53927">
    <property type="entry name" value="Cytidine deaminase-like"/>
    <property type="match status" value="1"/>
</dbReference>
<keyword evidence="19" id="KW-1185">Reference proteome</keyword>
<evidence type="ECO:0000256" key="4">
    <source>
        <dbReference type="ARBA" id="ARBA00005259"/>
    </source>
</evidence>
<dbReference type="InterPro" id="IPR016192">
    <property type="entry name" value="APOBEC/CMP_deaminase_Zn-bd"/>
</dbReference>
<dbReference type="NCBIfam" id="TIGR00326">
    <property type="entry name" value="eubact_ribD"/>
    <property type="match status" value="1"/>
</dbReference>
<comment type="catalytic activity">
    <reaction evidence="13">
        <text>5-amino-6-(5-phospho-D-ribitylamino)uracil + NADP(+) = 5-amino-6-(5-phospho-D-ribosylamino)uracil + NADPH + H(+)</text>
        <dbReference type="Rhea" id="RHEA:17845"/>
        <dbReference type="ChEBI" id="CHEBI:15378"/>
        <dbReference type="ChEBI" id="CHEBI:57783"/>
        <dbReference type="ChEBI" id="CHEBI:58349"/>
        <dbReference type="ChEBI" id="CHEBI:58421"/>
        <dbReference type="ChEBI" id="CHEBI:58453"/>
        <dbReference type="EC" id="1.1.1.193"/>
    </reaction>
</comment>
<protein>
    <recommendedName>
        <fullName evidence="13">Riboflavin biosynthesis protein RibD</fullName>
    </recommendedName>
    <domain>
        <recommendedName>
            <fullName evidence="13">Diaminohydroxyphosphoribosylaminopyrimidine deaminase</fullName>
            <shortName evidence="13">DRAP deaminase</shortName>
            <ecNumber evidence="13">3.5.4.26</ecNumber>
        </recommendedName>
        <alternativeName>
            <fullName evidence="13">Riboflavin-specific deaminase</fullName>
        </alternativeName>
    </domain>
    <domain>
        <recommendedName>
            <fullName evidence="13">5-amino-6-(5-phosphoribosylamino)uracil reductase</fullName>
            <ecNumber evidence="13">1.1.1.193</ecNumber>
        </recommendedName>
        <alternativeName>
            <fullName evidence="13">HTP reductase</fullName>
        </alternativeName>
    </domain>
</protein>
<dbReference type="Proteomes" id="UP000242886">
    <property type="component" value="Chromosome SDENCHOL"/>
</dbReference>
<dbReference type="Pfam" id="PF00383">
    <property type="entry name" value="dCMP_cyt_deam_1"/>
    <property type="match status" value="1"/>
</dbReference>
<evidence type="ECO:0000256" key="2">
    <source>
        <dbReference type="ARBA" id="ARBA00004882"/>
    </source>
</evidence>
<dbReference type="AlphaFoldDB" id="A0A7Z7HQV9"/>
<evidence type="ECO:0000313" key="19">
    <source>
        <dbReference type="Proteomes" id="UP000242886"/>
    </source>
</evidence>
<name>A0A7Z7HQV9_9PROT</name>
<dbReference type="PROSITE" id="PS00903">
    <property type="entry name" value="CYT_DCMP_DEAMINASES_1"/>
    <property type="match status" value="1"/>
</dbReference>
<keyword evidence="8 13" id="KW-0378">Hydrolase</keyword>
<dbReference type="SUPFAM" id="SSF53597">
    <property type="entry name" value="Dihydrofolate reductase-like"/>
    <property type="match status" value="1"/>
</dbReference>
<evidence type="ECO:0000259" key="17">
    <source>
        <dbReference type="PROSITE" id="PS51747"/>
    </source>
</evidence>
<evidence type="ECO:0000313" key="18">
    <source>
        <dbReference type="EMBL" id="SMB23994.1"/>
    </source>
</evidence>
<feature type="binding site" evidence="15">
    <location>
        <position position="199"/>
    </location>
    <ligand>
        <name>NADP(+)</name>
        <dbReference type="ChEBI" id="CHEBI:58349"/>
    </ligand>
</feature>
<dbReference type="InterPro" id="IPR004794">
    <property type="entry name" value="Eubact_RibD"/>
</dbReference>
<evidence type="ECO:0000256" key="16">
    <source>
        <dbReference type="PIRSR" id="PIRSR006769-3"/>
    </source>
</evidence>
<dbReference type="GO" id="GO:0008703">
    <property type="term" value="F:5-amino-6-(5-phosphoribosylamino)uracil reductase activity"/>
    <property type="evidence" value="ECO:0007669"/>
    <property type="project" value="UniProtKB-EC"/>
</dbReference>
<comment type="pathway">
    <text evidence="2 13">Cofactor biosynthesis; riboflavin biosynthesis; 5-amino-6-(D-ribitylamino)uracil from GTP: step 2/4.</text>
</comment>
<evidence type="ECO:0000256" key="13">
    <source>
        <dbReference type="PIRNR" id="PIRNR006769"/>
    </source>
</evidence>
<feature type="binding site" evidence="15">
    <location>
        <position position="183"/>
    </location>
    <ligand>
        <name>substrate</name>
    </ligand>
</feature>
<dbReference type="InterPro" id="IPR002734">
    <property type="entry name" value="RibDG_C"/>
</dbReference>
<evidence type="ECO:0000256" key="15">
    <source>
        <dbReference type="PIRSR" id="PIRSR006769-2"/>
    </source>
</evidence>
<dbReference type="InterPro" id="IPR016193">
    <property type="entry name" value="Cytidine_deaminase-like"/>
</dbReference>
<evidence type="ECO:0000256" key="10">
    <source>
        <dbReference type="ARBA" id="ARBA00022857"/>
    </source>
</evidence>
<evidence type="ECO:0000256" key="9">
    <source>
        <dbReference type="ARBA" id="ARBA00022833"/>
    </source>
</evidence>
<feature type="binding site" evidence="16">
    <location>
        <position position="90"/>
    </location>
    <ligand>
        <name>Zn(2+)</name>
        <dbReference type="ChEBI" id="CHEBI:29105"/>
        <note>catalytic</note>
    </ligand>
</feature>
<dbReference type="InterPro" id="IPR024072">
    <property type="entry name" value="DHFR-like_dom_sf"/>
</dbReference>
<comment type="similarity">
    <text evidence="5 13">In the C-terminal section; belongs to the HTP reductase family.</text>
</comment>
<keyword evidence="9 13" id="KW-0862">Zinc</keyword>
<dbReference type="PIRSF" id="PIRSF006769">
    <property type="entry name" value="RibD"/>
    <property type="match status" value="1"/>
</dbReference>
<feature type="active site" description="Proton donor" evidence="14">
    <location>
        <position position="62"/>
    </location>
</feature>